<name>A0A286F4A9_9BACT</name>
<organism evidence="1 2">
    <name type="scientific">Spirosoma fluviale</name>
    <dbReference type="NCBI Taxonomy" id="1597977"/>
    <lineage>
        <taxon>Bacteria</taxon>
        <taxon>Pseudomonadati</taxon>
        <taxon>Bacteroidota</taxon>
        <taxon>Cytophagia</taxon>
        <taxon>Cytophagales</taxon>
        <taxon>Cytophagaceae</taxon>
        <taxon>Spirosoma</taxon>
    </lineage>
</organism>
<dbReference type="OrthoDB" id="8586390at2"/>
<evidence type="ECO:0000313" key="1">
    <source>
        <dbReference type="EMBL" id="SOD78003.1"/>
    </source>
</evidence>
<reference evidence="2" key="1">
    <citation type="submission" date="2017-09" db="EMBL/GenBank/DDBJ databases">
        <authorList>
            <person name="Varghese N."/>
            <person name="Submissions S."/>
        </authorList>
    </citation>
    <scope>NUCLEOTIDE SEQUENCE [LARGE SCALE GENOMIC DNA]</scope>
    <source>
        <strain evidence="2">DSM 29961</strain>
    </source>
</reference>
<protein>
    <submittedName>
        <fullName evidence="1">Uncharacterized protein</fullName>
    </submittedName>
</protein>
<gene>
    <name evidence="1" type="ORF">SAMN06269250_0242</name>
</gene>
<dbReference type="RefSeq" id="WP_097123997.1">
    <property type="nucleotide sequence ID" value="NZ_OCNH01000001.1"/>
</dbReference>
<accession>A0A286F4A9</accession>
<proteinExistence type="predicted"/>
<keyword evidence="2" id="KW-1185">Reference proteome</keyword>
<sequence>MSTLPKVFVSAVDESKGVKTVIKDLKIYQENNWAIGLNGDTFMPDGFLGFFTNRSLSFKFYVQNNGVSIGLPTAYDENVSTLEVYMSAFVEAEKNSCTTTIDELKSYQSKNWAIGLDASTLQPDSFDYFFAARSLPFLPYVRMDMVSIGDPTAYDKNIETLEKYIAEM</sequence>
<dbReference type="EMBL" id="OCNH01000001">
    <property type="protein sequence ID" value="SOD78003.1"/>
    <property type="molecule type" value="Genomic_DNA"/>
</dbReference>
<evidence type="ECO:0000313" key="2">
    <source>
        <dbReference type="Proteomes" id="UP000219452"/>
    </source>
</evidence>
<dbReference type="Proteomes" id="UP000219452">
    <property type="component" value="Unassembled WGS sequence"/>
</dbReference>
<dbReference type="AlphaFoldDB" id="A0A286F4A9"/>